<comment type="caution">
    <text evidence="1">The sequence shown here is derived from an EMBL/GenBank/DDBJ whole genome shotgun (WGS) entry which is preliminary data.</text>
</comment>
<reference evidence="1 2" key="1">
    <citation type="submission" date="2024-09" db="EMBL/GenBank/DDBJ databases">
        <authorList>
            <person name="Sun Q."/>
            <person name="Mori K."/>
        </authorList>
    </citation>
    <scope>NUCLEOTIDE SEQUENCE [LARGE SCALE GENOMIC DNA]</scope>
    <source>
        <strain evidence="1 2">CCM 7468</strain>
    </source>
</reference>
<organism evidence="1 2">
    <name type="scientific">Muricoccus vinaceus</name>
    <dbReference type="NCBI Taxonomy" id="424704"/>
    <lineage>
        <taxon>Bacteria</taxon>
        <taxon>Pseudomonadati</taxon>
        <taxon>Pseudomonadota</taxon>
        <taxon>Alphaproteobacteria</taxon>
        <taxon>Acetobacterales</taxon>
        <taxon>Roseomonadaceae</taxon>
        <taxon>Muricoccus</taxon>
    </lineage>
</organism>
<dbReference type="InterPro" id="IPR021352">
    <property type="entry name" value="DUF2971"/>
</dbReference>
<proteinExistence type="predicted"/>
<dbReference type="RefSeq" id="WP_377052537.1">
    <property type="nucleotide sequence ID" value="NZ_JBHLVZ010000059.1"/>
</dbReference>
<accession>A0ABV6IVB1</accession>
<dbReference type="EMBL" id="JBHLVZ010000059">
    <property type="protein sequence ID" value="MFC0387262.1"/>
    <property type="molecule type" value="Genomic_DNA"/>
</dbReference>
<sequence length="267" mass="30125">MSDEQPTHFFKYRSLGDAKDRTRSIIADSKIWFSRPMDFNDPFDCAPGFSMAAPPKVFRDYMMKLFREKAPTMSRPVLRAQLGMIQKDSRRRQNSPEFLTGMREATWRSVNTAGVLSLSARADSVLMWSHYSASHTGICLRFSSAEWAFPFRAAQRVRYCAERPIVNPVLDDADTIVDKSILSKADFWAYEREWRILSHPGSPVRPGGGFGLITYAPKALDGIVLGARISDADAAEVASWVRDREHPVELLRAVPNPGIFRLDIVPA</sequence>
<dbReference type="Proteomes" id="UP001589789">
    <property type="component" value="Unassembled WGS sequence"/>
</dbReference>
<dbReference type="Pfam" id="PF11185">
    <property type="entry name" value="DUF2971"/>
    <property type="match status" value="1"/>
</dbReference>
<protein>
    <submittedName>
        <fullName evidence="1">DUF2971 domain-containing protein</fullName>
    </submittedName>
</protein>
<evidence type="ECO:0000313" key="2">
    <source>
        <dbReference type="Proteomes" id="UP001589789"/>
    </source>
</evidence>
<gene>
    <name evidence="1" type="ORF">ACFFIC_17175</name>
</gene>
<evidence type="ECO:0000313" key="1">
    <source>
        <dbReference type="EMBL" id="MFC0387262.1"/>
    </source>
</evidence>
<name>A0ABV6IVB1_9PROT</name>
<keyword evidence="2" id="KW-1185">Reference proteome</keyword>